<dbReference type="RefSeq" id="WP_344314132.1">
    <property type="nucleotide sequence ID" value="NZ_BAAANY010000031.1"/>
</dbReference>
<dbReference type="Pfam" id="PF17128">
    <property type="entry name" value="DUF5107"/>
    <property type="match status" value="1"/>
</dbReference>
<sequence>MSSTLRLEKLRMPVASPQAQSPLPMLRGTDIHASVRGGELDVEYGRISHLLPYHAQDDYSREPVDRELSVAVLENEWLTATFLLEFGGRLWSLVDRTNGRELLHRPSVLQTANLALRNAWFAGGVEWNLGTTGHWPLTCAPMHAGWVSGPKGVPVLRMWEYERLRRMVVQLDAWLPPDSRVLFVRPRLHNPHRETIPVYWWSNVAVPETDATRVLAPADTAWQFGYEAELRKTPVPGPTDGYPARAATAADYFYDIPDDRAGWIAAVDENGDGFFQTSTRPMRGRKLFFWGTGQGGRRWQEWLGDGRYLEIQAGLARTQLEHVPMPAGETWSWTEAYGPIAVDAQVAHGDWTRASQAAGEAVARVIPATDLSTVDTEAARWAAQAPVDRLSVGSGWGALEVRTGGLPAEAATPFADDTLGPDQQPWLQLWETGAFPAQTQPVSTNVGPQWTDKLLTLGDDWHALLHLGLLRHSTGDHAGARAAWQKSSALKENPWSLRNLAVVEQDATAAAALLTHAHALLPGNWQLTNETLAALLRAGLASDALDLISGLDSAQRAHGRIRLCECRAALAVGDTQRAGAILRGPWEISDLKEGEDSLGRLWSDYQRAAGTDEPLPYRYDFRMHPEPAPC</sequence>
<evidence type="ECO:0000313" key="3">
    <source>
        <dbReference type="Proteomes" id="UP001500618"/>
    </source>
</evidence>
<reference evidence="3" key="1">
    <citation type="journal article" date="2019" name="Int. J. Syst. Evol. Microbiol.">
        <title>The Global Catalogue of Microorganisms (GCM) 10K type strain sequencing project: providing services to taxonomists for standard genome sequencing and annotation.</title>
        <authorList>
            <consortium name="The Broad Institute Genomics Platform"/>
            <consortium name="The Broad Institute Genome Sequencing Center for Infectious Disease"/>
            <person name="Wu L."/>
            <person name="Ma J."/>
        </authorList>
    </citation>
    <scope>NUCLEOTIDE SEQUENCE [LARGE SCALE GENOMIC DNA]</scope>
    <source>
        <strain evidence="3">JCM 14718</strain>
    </source>
</reference>
<feature type="domain" description="DUF5107" evidence="1">
    <location>
        <begin position="48"/>
        <end position="320"/>
    </location>
</feature>
<evidence type="ECO:0000313" key="2">
    <source>
        <dbReference type="EMBL" id="GAA1707461.1"/>
    </source>
</evidence>
<organism evidence="2 3">
    <name type="scientific">Fodinicola feengrottensis</name>
    <dbReference type="NCBI Taxonomy" id="435914"/>
    <lineage>
        <taxon>Bacteria</taxon>
        <taxon>Bacillati</taxon>
        <taxon>Actinomycetota</taxon>
        <taxon>Actinomycetes</taxon>
        <taxon>Mycobacteriales</taxon>
        <taxon>Fodinicola</taxon>
    </lineage>
</organism>
<dbReference type="InterPro" id="IPR033396">
    <property type="entry name" value="DUF5107"/>
</dbReference>
<gene>
    <name evidence="2" type="ORF">GCM10009765_66140</name>
</gene>
<keyword evidence="3" id="KW-1185">Reference proteome</keyword>
<protein>
    <submittedName>
        <fullName evidence="2">DUF5107 domain-containing protein</fullName>
    </submittedName>
</protein>
<evidence type="ECO:0000259" key="1">
    <source>
        <dbReference type="Pfam" id="PF17128"/>
    </source>
</evidence>
<dbReference type="EMBL" id="BAAANY010000031">
    <property type="protein sequence ID" value="GAA1707461.1"/>
    <property type="molecule type" value="Genomic_DNA"/>
</dbReference>
<name>A0ABP4UNV2_9ACTN</name>
<comment type="caution">
    <text evidence="2">The sequence shown here is derived from an EMBL/GenBank/DDBJ whole genome shotgun (WGS) entry which is preliminary data.</text>
</comment>
<accession>A0ABP4UNV2</accession>
<dbReference type="Proteomes" id="UP001500618">
    <property type="component" value="Unassembled WGS sequence"/>
</dbReference>
<proteinExistence type="predicted"/>